<comment type="caution">
    <text evidence="2">The sequence shown here is derived from an EMBL/GenBank/DDBJ whole genome shotgun (WGS) entry which is preliminary data.</text>
</comment>
<dbReference type="GO" id="GO:0003677">
    <property type="term" value="F:DNA binding"/>
    <property type="evidence" value="ECO:0007669"/>
    <property type="project" value="TreeGrafter"/>
</dbReference>
<dbReference type="Pfam" id="PF03184">
    <property type="entry name" value="DDE_1"/>
    <property type="match status" value="1"/>
</dbReference>
<reference evidence="2" key="2">
    <citation type="submission" date="2020-11" db="EMBL/GenBank/DDBJ databases">
        <authorList>
            <person name="McCartney M.A."/>
            <person name="Auch B."/>
            <person name="Kono T."/>
            <person name="Mallez S."/>
            <person name="Becker A."/>
            <person name="Gohl D.M."/>
            <person name="Silverstein K.A.T."/>
            <person name="Koren S."/>
            <person name="Bechman K.B."/>
            <person name="Herman A."/>
            <person name="Abrahante J.E."/>
            <person name="Garbe J."/>
        </authorList>
    </citation>
    <scope>NUCLEOTIDE SEQUENCE</scope>
    <source>
        <strain evidence="2">Duluth1</strain>
        <tissue evidence="2">Whole animal</tissue>
    </source>
</reference>
<evidence type="ECO:0000313" key="3">
    <source>
        <dbReference type="Proteomes" id="UP000828390"/>
    </source>
</evidence>
<organism evidence="2 3">
    <name type="scientific">Dreissena polymorpha</name>
    <name type="common">Zebra mussel</name>
    <name type="synonym">Mytilus polymorpha</name>
    <dbReference type="NCBI Taxonomy" id="45954"/>
    <lineage>
        <taxon>Eukaryota</taxon>
        <taxon>Metazoa</taxon>
        <taxon>Spiralia</taxon>
        <taxon>Lophotrochozoa</taxon>
        <taxon>Mollusca</taxon>
        <taxon>Bivalvia</taxon>
        <taxon>Autobranchia</taxon>
        <taxon>Heteroconchia</taxon>
        <taxon>Euheterodonta</taxon>
        <taxon>Imparidentia</taxon>
        <taxon>Neoheterodontei</taxon>
        <taxon>Myida</taxon>
        <taxon>Dreissenoidea</taxon>
        <taxon>Dreissenidae</taxon>
        <taxon>Dreissena</taxon>
    </lineage>
</organism>
<accession>A0A9D4ENQ1</accession>
<evidence type="ECO:0000259" key="1">
    <source>
        <dbReference type="Pfam" id="PF03184"/>
    </source>
</evidence>
<name>A0A9D4ENQ1_DREPO</name>
<protein>
    <recommendedName>
        <fullName evidence="1">DDE-1 domain-containing protein</fullName>
    </recommendedName>
</protein>
<dbReference type="EMBL" id="JAIWYP010000008">
    <property type="protein sequence ID" value="KAH3782819.1"/>
    <property type="molecule type" value="Genomic_DNA"/>
</dbReference>
<dbReference type="Proteomes" id="UP000828390">
    <property type="component" value="Unassembled WGS sequence"/>
</dbReference>
<sequence length="78" mass="8978">MKYRITAIVACIMEGIDKRQLLIIGKSRQPRCLRGKKSFPVVYDSNSYGWMTGTIFRQWLNCLKQGYADPEEKGHPPS</sequence>
<evidence type="ECO:0000313" key="2">
    <source>
        <dbReference type="EMBL" id="KAH3782819.1"/>
    </source>
</evidence>
<reference evidence="2" key="1">
    <citation type="journal article" date="2019" name="bioRxiv">
        <title>The Genome of the Zebra Mussel, Dreissena polymorpha: A Resource for Invasive Species Research.</title>
        <authorList>
            <person name="McCartney M.A."/>
            <person name="Auch B."/>
            <person name="Kono T."/>
            <person name="Mallez S."/>
            <person name="Zhang Y."/>
            <person name="Obille A."/>
            <person name="Becker A."/>
            <person name="Abrahante J.E."/>
            <person name="Garbe J."/>
            <person name="Badalamenti J.P."/>
            <person name="Herman A."/>
            <person name="Mangelson H."/>
            <person name="Liachko I."/>
            <person name="Sullivan S."/>
            <person name="Sone E.D."/>
            <person name="Koren S."/>
            <person name="Silverstein K.A.T."/>
            <person name="Beckman K.B."/>
            <person name="Gohl D.M."/>
        </authorList>
    </citation>
    <scope>NUCLEOTIDE SEQUENCE</scope>
    <source>
        <strain evidence="2">Duluth1</strain>
        <tissue evidence="2">Whole animal</tissue>
    </source>
</reference>
<dbReference type="AlphaFoldDB" id="A0A9D4ENQ1"/>
<dbReference type="GO" id="GO:0005634">
    <property type="term" value="C:nucleus"/>
    <property type="evidence" value="ECO:0007669"/>
    <property type="project" value="TreeGrafter"/>
</dbReference>
<dbReference type="PANTHER" id="PTHR19303">
    <property type="entry name" value="TRANSPOSON"/>
    <property type="match status" value="1"/>
</dbReference>
<dbReference type="InterPro" id="IPR050863">
    <property type="entry name" value="CenT-Element_Derived"/>
</dbReference>
<keyword evidence="3" id="KW-1185">Reference proteome</keyword>
<dbReference type="PANTHER" id="PTHR19303:SF73">
    <property type="entry name" value="PROTEIN PDC2"/>
    <property type="match status" value="1"/>
</dbReference>
<gene>
    <name evidence="2" type="ORF">DPMN_160739</name>
</gene>
<feature type="domain" description="DDE-1" evidence="1">
    <location>
        <begin position="3"/>
        <end position="65"/>
    </location>
</feature>
<proteinExistence type="predicted"/>
<dbReference type="InterPro" id="IPR004875">
    <property type="entry name" value="DDE_SF_endonuclease_dom"/>
</dbReference>